<accession>X1JY24</accession>
<reference evidence="1" key="1">
    <citation type="journal article" date="2014" name="Front. Microbiol.">
        <title>High frequency of phylogenetically diverse reductive dehalogenase-homologous genes in deep subseafloor sedimentary metagenomes.</title>
        <authorList>
            <person name="Kawai M."/>
            <person name="Futagami T."/>
            <person name="Toyoda A."/>
            <person name="Takaki Y."/>
            <person name="Nishi S."/>
            <person name="Hori S."/>
            <person name="Arai W."/>
            <person name="Tsubouchi T."/>
            <person name="Morono Y."/>
            <person name="Uchiyama I."/>
            <person name="Ito T."/>
            <person name="Fujiyama A."/>
            <person name="Inagaki F."/>
            <person name="Takami H."/>
        </authorList>
    </citation>
    <scope>NUCLEOTIDE SEQUENCE</scope>
    <source>
        <strain evidence="1">Expedition CK06-06</strain>
    </source>
</reference>
<name>X1JY24_9ZZZZ</name>
<dbReference type="EMBL" id="BARU01046065">
    <property type="protein sequence ID" value="GAH99032.1"/>
    <property type="molecule type" value="Genomic_DNA"/>
</dbReference>
<organism evidence="1">
    <name type="scientific">marine sediment metagenome</name>
    <dbReference type="NCBI Taxonomy" id="412755"/>
    <lineage>
        <taxon>unclassified sequences</taxon>
        <taxon>metagenomes</taxon>
        <taxon>ecological metagenomes</taxon>
    </lineage>
</organism>
<feature type="non-terminal residue" evidence="1">
    <location>
        <position position="1"/>
    </location>
</feature>
<dbReference type="AlphaFoldDB" id="X1JY24"/>
<evidence type="ECO:0000313" key="1">
    <source>
        <dbReference type="EMBL" id="GAH99032.1"/>
    </source>
</evidence>
<feature type="non-terminal residue" evidence="1">
    <location>
        <position position="135"/>
    </location>
</feature>
<comment type="caution">
    <text evidence="1">The sequence shown here is derived from an EMBL/GenBank/DDBJ whole genome shotgun (WGS) entry which is preliminary data.</text>
</comment>
<sequence length="135" mass="16562">EKRQRDLMILRDSIYKKREEQIVKTAKELDKKRKEYEEKIIHEVIREEDLFIMLDKADNILKEKKFDVAINEYKNALSILTDLGPRWETYISMIKNTISNVEKLKHSQLTKKFEEQKKIEEREREKQERVFQDYI</sequence>
<proteinExistence type="predicted"/>
<gene>
    <name evidence="1" type="ORF">S03H2_69641</name>
</gene>
<protein>
    <submittedName>
        <fullName evidence="1">Uncharacterized protein</fullName>
    </submittedName>
</protein>